<dbReference type="PROSITE" id="PS00646">
    <property type="entry name" value="RIBOSOMAL_S13_1"/>
    <property type="match status" value="1"/>
</dbReference>
<evidence type="ECO:0000256" key="1">
    <source>
        <dbReference type="ARBA" id="ARBA00008080"/>
    </source>
</evidence>
<name>A0ABR0PMQ3_GOSAR</name>
<dbReference type="InterPro" id="IPR018269">
    <property type="entry name" value="Ribosomal_uS13_CS"/>
</dbReference>
<dbReference type="PANTHER" id="PTHR10871:SF43">
    <property type="entry name" value="40S RIBOSOMAL PROTEIN S18"/>
    <property type="match status" value="1"/>
</dbReference>
<dbReference type="NCBIfam" id="NF003140">
    <property type="entry name" value="PRK04053.1"/>
    <property type="match status" value="1"/>
</dbReference>
<dbReference type="InterPro" id="IPR027437">
    <property type="entry name" value="Rbsml_uS13_C"/>
</dbReference>
<evidence type="ECO:0000256" key="3">
    <source>
        <dbReference type="ARBA" id="ARBA00023274"/>
    </source>
</evidence>
<dbReference type="InterPro" id="IPR010979">
    <property type="entry name" value="Ribosomal_uS13-like_H2TH"/>
</dbReference>
<keyword evidence="5" id="KW-1185">Reference proteome</keyword>
<dbReference type="HAMAP" id="MF_01315">
    <property type="entry name" value="Ribosomal_uS13"/>
    <property type="match status" value="1"/>
</dbReference>
<keyword evidence="3" id="KW-0687">Ribonucleoprotein</keyword>
<evidence type="ECO:0000256" key="2">
    <source>
        <dbReference type="ARBA" id="ARBA00022980"/>
    </source>
</evidence>
<dbReference type="EMBL" id="JARKNE010000006">
    <property type="protein sequence ID" value="KAK5825480.1"/>
    <property type="molecule type" value="Genomic_DNA"/>
</dbReference>
<dbReference type="Gene3D" id="4.10.910.10">
    <property type="entry name" value="30s ribosomal protein s13, domain 2"/>
    <property type="match status" value="1"/>
</dbReference>
<gene>
    <name evidence="4" type="ORF">PVK06_020317</name>
</gene>
<organism evidence="4 5">
    <name type="scientific">Gossypium arboreum</name>
    <name type="common">Tree cotton</name>
    <name type="synonym">Gossypium nanking</name>
    <dbReference type="NCBI Taxonomy" id="29729"/>
    <lineage>
        <taxon>Eukaryota</taxon>
        <taxon>Viridiplantae</taxon>
        <taxon>Streptophyta</taxon>
        <taxon>Embryophyta</taxon>
        <taxon>Tracheophyta</taxon>
        <taxon>Spermatophyta</taxon>
        <taxon>Magnoliopsida</taxon>
        <taxon>eudicotyledons</taxon>
        <taxon>Gunneridae</taxon>
        <taxon>Pentapetalae</taxon>
        <taxon>rosids</taxon>
        <taxon>malvids</taxon>
        <taxon>Malvales</taxon>
        <taxon>Malvaceae</taxon>
        <taxon>Malvoideae</taxon>
        <taxon>Gossypium</taxon>
    </lineage>
</organism>
<accession>A0ABR0PMQ3</accession>
<sequence>MSLVANEDFQHILRVLNTNVDGKQKIMFALTSIKGIGRRFANIVCKKADVDMNKRAGELTAQELDNLMTIVANPRQFKIPDWFLNRQKDYKDGKYSQVVSNALDMKLRDDLERLKKIRNHRGLRHYWGLRVRGQHTKTTGRRGKTVDEETVIVLYCSTGNVNAESIQLFAELVDYRDTSTWAENPHHGLTKYNNLNPGPRLQIPPVVIGTNADGEGLDNDGHSNHKGVDFNDLNLDEVSNDIDNEGVNEGENVHAPFVGNLSRGIIIRNDPRAYILSLNLDARHASEFPESLNIIPSHLLMANSKLEELYIGQQFAYKEDCVFAIKRYSMKVLVEYKVVKSMLTLYVREC</sequence>
<comment type="similarity">
    <text evidence="1">Belongs to the universal ribosomal protein uS13 family.</text>
</comment>
<dbReference type="PANTHER" id="PTHR10871">
    <property type="entry name" value="30S RIBOSOMAL PROTEIN S13/40S RIBOSOMAL PROTEIN S18"/>
    <property type="match status" value="1"/>
</dbReference>
<reference evidence="4 5" key="1">
    <citation type="submission" date="2023-03" db="EMBL/GenBank/DDBJ databases">
        <title>WGS of Gossypium arboreum.</title>
        <authorList>
            <person name="Yu D."/>
        </authorList>
    </citation>
    <scope>NUCLEOTIDE SEQUENCE [LARGE SCALE GENOMIC DNA]</scope>
    <source>
        <tissue evidence="4">Leaf</tissue>
    </source>
</reference>
<keyword evidence="2" id="KW-0689">Ribosomal protein</keyword>
<protein>
    <recommendedName>
        <fullName evidence="6">40S ribosomal protein S18</fullName>
    </recommendedName>
</protein>
<comment type="caution">
    <text evidence="4">The sequence shown here is derived from an EMBL/GenBank/DDBJ whole genome shotgun (WGS) entry which is preliminary data.</text>
</comment>
<evidence type="ECO:0000313" key="5">
    <source>
        <dbReference type="Proteomes" id="UP001358586"/>
    </source>
</evidence>
<dbReference type="Gene3D" id="1.10.8.50">
    <property type="match status" value="1"/>
</dbReference>
<dbReference type="Pfam" id="PF00416">
    <property type="entry name" value="Ribosomal_S13"/>
    <property type="match status" value="1"/>
</dbReference>
<proteinExistence type="inferred from homology"/>
<dbReference type="InterPro" id="IPR001892">
    <property type="entry name" value="Ribosomal_uS13"/>
</dbReference>
<evidence type="ECO:0008006" key="6">
    <source>
        <dbReference type="Google" id="ProtNLM"/>
    </source>
</evidence>
<dbReference type="SUPFAM" id="SSF46946">
    <property type="entry name" value="S13-like H2TH domain"/>
    <property type="match status" value="1"/>
</dbReference>
<dbReference type="PROSITE" id="PS50159">
    <property type="entry name" value="RIBOSOMAL_S13_2"/>
    <property type="match status" value="1"/>
</dbReference>
<dbReference type="Proteomes" id="UP001358586">
    <property type="component" value="Chromosome 6"/>
</dbReference>
<evidence type="ECO:0000313" key="4">
    <source>
        <dbReference type="EMBL" id="KAK5825480.1"/>
    </source>
</evidence>